<proteinExistence type="predicted"/>
<evidence type="ECO:0000256" key="2">
    <source>
        <dbReference type="ARBA" id="ARBA00023125"/>
    </source>
</evidence>
<evidence type="ECO:0000256" key="1">
    <source>
        <dbReference type="ARBA" id="ARBA00023015"/>
    </source>
</evidence>
<dbReference type="CDD" id="cd06267">
    <property type="entry name" value="PBP1_LacI_sugar_binding-like"/>
    <property type="match status" value="1"/>
</dbReference>
<keyword evidence="6" id="KW-1185">Reference proteome</keyword>
<dbReference type="PRINTS" id="PR00036">
    <property type="entry name" value="HTHLACI"/>
</dbReference>
<protein>
    <submittedName>
        <fullName evidence="5">LacI family DNA-binding transcriptional regulator</fullName>
    </submittedName>
</protein>
<evidence type="ECO:0000313" key="5">
    <source>
        <dbReference type="EMBL" id="GAA1655153.1"/>
    </source>
</evidence>
<dbReference type="SUPFAM" id="SSF47413">
    <property type="entry name" value="lambda repressor-like DNA-binding domains"/>
    <property type="match status" value="1"/>
</dbReference>
<dbReference type="PROSITE" id="PS50932">
    <property type="entry name" value="HTH_LACI_2"/>
    <property type="match status" value="1"/>
</dbReference>
<dbReference type="PANTHER" id="PTHR30146">
    <property type="entry name" value="LACI-RELATED TRANSCRIPTIONAL REPRESSOR"/>
    <property type="match status" value="1"/>
</dbReference>
<dbReference type="InterPro" id="IPR028082">
    <property type="entry name" value="Peripla_BP_I"/>
</dbReference>
<keyword evidence="2 5" id="KW-0238">DNA-binding</keyword>
<comment type="caution">
    <text evidence="5">The sequence shown here is derived from an EMBL/GenBank/DDBJ whole genome shotgun (WGS) entry which is preliminary data.</text>
</comment>
<dbReference type="SUPFAM" id="SSF53822">
    <property type="entry name" value="Periplasmic binding protein-like I"/>
    <property type="match status" value="1"/>
</dbReference>
<name>A0ABP4RMZ0_9ACTN</name>
<dbReference type="Proteomes" id="UP001501319">
    <property type="component" value="Unassembled WGS sequence"/>
</dbReference>
<dbReference type="Gene3D" id="1.10.260.40">
    <property type="entry name" value="lambda repressor-like DNA-binding domains"/>
    <property type="match status" value="1"/>
</dbReference>
<dbReference type="Pfam" id="PF13377">
    <property type="entry name" value="Peripla_BP_3"/>
    <property type="match status" value="1"/>
</dbReference>
<dbReference type="Pfam" id="PF00356">
    <property type="entry name" value="LacI"/>
    <property type="match status" value="1"/>
</dbReference>
<dbReference type="SMART" id="SM00354">
    <property type="entry name" value="HTH_LACI"/>
    <property type="match status" value="1"/>
</dbReference>
<dbReference type="RefSeq" id="WP_344115069.1">
    <property type="nucleotide sequence ID" value="NZ_BAAANE010000009.1"/>
</dbReference>
<reference evidence="6" key="1">
    <citation type="journal article" date="2019" name="Int. J. Syst. Evol. Microbiol.">
        <title>The Global Catalogue of Microorganisms (GCM) 10K type strain sequencing project: providing services to taxonomists for standard genome sequencing and annotation.</title>
        <authorList>
            <consortium name="The Broad Institute Genomics Platform"/>
            <consortium name="The Broad Institute Genome Sequencing Center for Infectious Disease"/>
            <person name="Wu L."/>
            <person name="Ma J."/>
        </authorList>
    </citation>
    <scope>NUCLEOTIDE SEQUENCE [LARGE SCALE GENOMIC DNA]</scope>
    <source>
        <strain evidence="6">JCM 14306</strain>
    </source>
</reference>
<dbReference type="PROSITE" id="PS00356">
    <property type="entry name" value="HTH_LACI_1"/>
    <property type="match status" value="1"/>
</dbReference>
<evidence type="ECO:0000259" key="4">
    <source>
        <dbReference type="PROSITE" id="PS50932"/>
    </source>
</evidence>
<sequence length="333" mass="34525">MPATIRDVARLAGVSPSTVSRALSMPAVVNAVTRARVQAAAEQLGYAPNRAARGLITGRTGTIGLVVPDLANPFFPSVVKGVQARARASDVAVFLADTDEDATAEVGLVRALAKQVDGLILCSPRAGQDELVSVAQETTVVLVNRLVEGVPAVTFDNEGGMRQAIAHLVALGHRRIAWVGGPQTSWSSAHRSLGLNAAAAEHGVELVEVGHFAPTYDGGMAAADQAVATGATAVVTYNDLVAIGLLARLHARGIAVPEALSVVGIDDIAMSRMSRPALTTVRLPKQKAGEMAVELLLALLDDPDSDSRTQGQLLLGELIVRDSTGVAQDPARP</sequence>
<dbReference type="Gene3D" id="3.40.50.2300">
    <property type="match status" value="2"/>
</dbReference>
<dbReference type="PANTHER" id="PTHR30146:SF138">
    <property type="entry name" value="TRANSCRIPTIONAL REGULATORY PROTEIN"/>
    <property type="match status" value="1"/>
</dbReference>
<dbReference type="GO" id="GO:0003677">
    <property type="term" value="F:DNA binding"/>
    <property type="evidence" value="ECO:0007669"/>
    <property type="project" value="UniProtKB-KW"/>
</dbReference>
<dbReference type="InterPro" id="IPR000843">
    <property type="entry name" value="HTH_LacI"/>
</dbReference>
<evidence type="ECO:0000313" key="6">
    <source>
        <dbReference type="Proteomes" id="UP001501319"/>
    </source>
</evidence>
<organism evidence="5 6">
    <name type="scientific">Kribbella alba</name>
    <dbReference type="NCBI Taxonomy" id="190197"/>
    <lineage>
        <taxon>Bacteria</taxon>
        <taxon>Bacillati</taxon>
        <taxon>Actinomycetota</taxon>
        <taxon>Actinomycetes</taxon>
        <taxon>Propionibacteriales</taxon>
        <taxon>Kribbellaceae</taxon>
        <taxon>Kribbella</taxon>
    </lineage>
</organism>
<keyword evidence="1" id="KW-0805">Transcription regulation</keyword>
<keyword evidence="3" id="KW-0804">Transcription</keyword>
<dbReference type="InterPro" id="IPR010982">
    <property type="entry name" value="Lambda_DNA-bd_dom_sf"/>
</dbReference>
<accession>A0ABP4RMZ0</accession>
<gene>
    <name evidence="5" type="ORF">GCM10009744_54590</name>
</gene>
<dbReference type="EMBL" id="BAAANE010000009">
    <property type="protein sequence ID" value="GAA1655153.1"/>
    <property type="molecule type" value="Genomic_DNA"/>
</dbReference>
<dbReference type="InterPro" id="IPR046335">
    <property type="entry name" value="LacI/GalR-like_sensor"/>
</dbReference>
<evidence type="ECO:0000256" key="3">
    <source>
        <dbReference type="ARBA" id="ARBA00023163"/>
    </source>
</evidence>
<dbReference type="CDD" id="cd01392">
    <property type="entry name" value="HTH_LacI"/>
    <property type="match status" value="1"/>
</dbReference>
<feature type="domain" description="HTH lacI-type" evidence="4">
    <location>
        <begin position="3"/>
        <end position="57"/>
    </location>
</feature>